<gene>
    <name evidence="1" type="ORF">CDAR_283151</name>
</gene>
<organism evidence="1 2">
    <name type="scientific">Caerostris darwini</name>
    <dbReference type="NCBI Taxonomy" id="1538125"/>
    <lineage>
        <taxon>Eukaryota</taxon>
        <taxon>Metazoa</taxon>
        <taxon>Ecdysozoa</taxon>
        <taxon>Arthropoda</taxon>
        <taxon>Chelicerata</taxon>
        <taxon>Arachnida</taxon>
        <taxon>Araneae</taxon>
        <taxon>Araneomorphae</taxon>
        <taxon>Entelegynae</taxon>
        <taxon>Araneoidea</taxon>
        <taxon>Araneidae</taxon>
        <taxon>Caerostris</taxon>
    </lineage>
</organism>
<evidence type="ECO:0000313" key="2">
    <source>
        <dbReference type="Proteomes" id="UP001054837"/>
    </source>
</evidence>
<comment type="caution">
    <text evidence="1">The sequence shown here is derived from an EMBL/GenBank/DDBJ whole genome shotgun (WGS) entry which is preliminary data.</text>
</comment>
<dbReference type="AlphaFoldDB" id="A0AAV4MI32"/>
<sequence length="84" mass="9354">MNILGQPHVIDSLADFSDGVNSFGFAHFNLLANRSVFQTIFGYPVCFRFLRPKLECLLEYEVLGLVVTNPKLSTGTSHCICQTT</sequence>
<name>A0AAV4MI32_9ARAC</name>
<proteinExistence type="predicted"/>
<dbReference type="EMBL" id="BPLQ01000419">
    <property type="protein sequence ID" value="GIX71111.1"/>
    <property type="molecule type" value="Genomic_DNA"/>
</dbReference>
<reference evidence="1 2" key="1">
    <citation type="submission" date="2021-06" db="EMBL/GenBank/DDBJ databases">
        <title>Caerostris darwini draft genome.</title>
        <authorList>
            <person name="Kono N."/>
            <person name="Arakawa K."/>
        </authorList>
    </citation>
    <scope>NUCLEOTIDE SEQUENCE [LARGE SCALE GENOMIC DNA]</scope>
</reference>
<keyword evidence="2" id="KW-1185">Reference proteome</keyword>
<evidence type="ECO:0000313" key="1">
    <source>
        <dbReference type="EMBL" id="GIX71111.1"/>
    </source>
</evidence>
<dbReference type="Proteomes" id="UP001054837">
    <property type="component" value="Unassembled WGS sequence"/>
</dbReference>
<accession>A0AAV4MI32</accession>
<protein>
    <submittedName>
        <fullName evidence="1">Uncharacterized protein</fullName>
    </submittedName>
</protein>